<feature type="domain" description="C2H2-type" evidence="8">
    <location>
        <begin position="5"/>
        <end position="32"/>
    </location>
</feature>
<name>A0AAU9K4C1_9CILI</name>
<dbReference type="PANTHER" id="PTHR16515:SF49">
    <property type="entry name" value="GASTRULA ZINC FINGER PROTEIN XLCGF49.1-LIKE-RELATED"/>
    <property type="match status" value="1"/>
</dbReference>
<evidence type="ECO:0000313" key="10">
    <source>
        <dbReference type="Proteomes" id="UP001162131"/>
    </source>
</evidence>
<dbReference type="InterPro" id="IPR050331">
    <property type="entry name" value="Zinc_finger"/>
</dbReference>
<evidence type="ECO:0000256" key="7">
    <source>
        <dbReference type="PROSITE-ProRule" id="PRU00042"/>
    </source>
</evidence>
<dbReference type="Pfam" id="PF00096">
    <property type="entry name" value="zf-C2H2"/>
    <property type="match status" value="3"/>
</dbReference>
<evidence type="ECO:0000256" key="4">
    <source>
        <dbReference type="ARBA" id="ARBA00022771"/>
    </source>
</evidence>
<dbReference type="InterPro" id="IPR013087">
    <property type="entry name" value="Znf_C2H2_type"/>
</dbReference>
<dbReference type="GO" id="GO:0005634">
    <property type="term" value="C:nucleus"/>
    <property type="evidence" value="ECO:0007669"/>
    <property type="project" value="UniProtKB-SubCell"/>
</dbReference>
<dbReference type="EMBL" id="CAJZBQ010000058">
    <property type="protein sequence ID" value="CAG9334401.1"/>
    <property type="molecule type" value="Genomic_DNA"/>
</dbReference>
<feature type="domain" description="C2H2-type" evidence="8">
    <location>
        <begin position="33"/>
        <end position="60"/>
    </location>
</feature>
<dbReference type="GO" id="GO:0010468">
    <property type="term" value="P:regulation of gene expression"/>
    <property type="evidence" value="ECO:0007669"/>
    <property type="project" value="TreeGrafter"/>
</dbReference>
<comment type="caution">
    <text evidence="9">The sequence shown here is derived from an EMBL/GenBank/DDBJ whole genome shotgun (WGS) entry which is preliminary data.</text>
</comment>
<gene>
    <name evidence="9" type="ORF">BSTOLATCC_MIC61019</name>
</gene>
<evidence type="ECO:0000259" key="8">
    <source>
        <dbReference type="PROSITE" id="PS50157"/>
    </source>
</evidence>
<dbReference type="InterPro" id="IPR036236">
    <property type="entry name" value="Znf_C2H2_sf"/>
</dbReference>
<dbReference type="PANTHER" id="PTHR16515">
    <property type="entry name" value="PR DOMAIN ZINC FINGER PROTEIN"/>
    <property type="match status" value="1"/>
</dbReference>
<protein>
    <recommendedName>
        <fullName evidence="8">C2H2-type domain-containing protein</fullName>
    </recommendedName>
</protein>
<proteinExistence type="predicted"/>
<feature type="domain" description="C2H2-type" evidence="8">
    <location>
        <begin position="61"/>
        <end position="88"/>
    </location>
</feature>
<dbReference type="SMART" id="SM00355">
    <property type="entry name" value="ZnF_C2H2"/>
    <property type="match status" value="4"/>
</dbReference>
<dbReference type="Gene3D" id="3.30.160.60">
    <property type="entry name" value="Classic Zinc Finger"/>
    <property type="match status" value="3"/>
</dbReference>
<keyword evidence="6" id="KW-0539">Nucleus</keyword>
<evidence type="ECO:0000256" key="2">
    <source>
        <dbReference type="ARBA" id="ARBA00022723"/>
    </source>
</evidence>
<evidence type="ECO:0000256" key="1">
    <source>
        <dbReference type="ARBA" id="ARBA00004123"/>
    </source>
</evidence>
<sequence length="175" mass="20867">MEAKFTCNICEKLLSSSSALSLHQQTHAMHKQWQCEVCNKEFSQKAKLVEHQFRHSGTFPFCCEQCDKGFYQKDRLKTHLMGHNGERPYSCDECHMAFRRKYELNKHQKIHNDQEKLAMLRYSCTLCGKKTTHRQIWRSICLSILRKGQKDALTGRRCLKRSIHWRLIYLWGMKK</sequence>
<dbReference type="FunFam" id="3.30.160.60:FF:001111">
    <property type="entry name" value="Zinc finger protein 92 homolog"/>
    <property type="match status" value="1"/>
</dbReference>
<keyword evidence="3" id="KW-0677">Repeat</keyword>
<dbReference type="PROSITE" id="PS50157">
    <property type="entry name" value="ZINC_FINGER_C2H2_2"/>
    <property type="match status" value="4"/>
</dbReference>
<feature type="domain" description="C2H2-type" evidence="8">
    <location>
        <begin position="89"/>
        <end position="116"/>
    </location>
</feature>
<organism evidence="9 10">
    <name type="scientific">Blepharisma stoltei</name>
    <dbReference type="NCBI Taxonomy" id="1481888"/>
    <lineage>
        <taxon>Eukaryota</taxon>
        <taxon>Sar</taxon>
        <taxon>Alveolata</taxon>
        <taxon>Ciliophora</taxon>
        <taxon>Postciliodesmatophora</taxon>
        <taxon>Heterotrichea</taxon>
        <taxon>Heterotrichida</taxon>
        <taxon>Blepharismidae</taxon>
        <taxon>Blepharisma</taxon>
    </lineage>
</organism>
<comment type="subcellular location">
    <subcellularLocation>
        <location evidence="1">Nucleus</location>
    </subcellularLocation>
</comment>
<dbReference type="PROSITE" id="PS00028">
    <property type="entry name" value="ZINC_FINGER_C2H2_1"/>
    <property type="match status" value="4"/>
</dbReference>
<evidence type="ECO:0000256" key="5">
    <source>
        <dbReference type="ARBA" id="ARBA00022833"/>
    </source>
</evidence>
<evidence type="ECO:0000313" key="9">
    <source>
        <dbReference type="EMBL" id="CAG9334401.1"/>
    </source>
</evidence>
<dbReference type="AlphaFoldDB" id="A0AAU9K4C1"/>
<evidence type="ECO:0000256" key="3">
    <source>
        <dbReference type="ARBA" id="ARBA00022737"/>
    </source>
</evidence>
<dbReference type="SUPFAM" id="SSF57667">
    <property type="entry name" value="beta-beta-alpha zinc fingers"/>
    <property type="match status" value="3"/>
</dbReference>
<evidence type="ECO:0000256" key="6">
    <source>
        <dbReference type="ARBA" id="ARBA00023242"/>
    </source>
</evidence>
<dbReference type="GO" id="GO:0008270">
    <property type="term" value="F:zinc ion binding"/>
    <property type="evidence" value="ECO:0007669"/>
    <property type="project" value="UniProtKB-KW"/>
</dbReference>
<keyword evidence="2" id="KW-0479">Metal-binding</keyword>
<keyword evidence="5" id="KW-0862">Zinc</keyword>
<keyword evidence="4 7" id="KW-0863">Zinc-finger</keyword>
<dbReference type="FunFam" id="3.30.160.60:FF:000100">
    <property type="entry name" value="Zinc finger 45-like"/>
    <property type="match status" value="1"/>
</dbReference>
<dbReference type="Proteomes" id="UP001162131">
    <property type="component" value="Unassembled WGS sequence"/>
</dbReference>
<keyword evidence="10" id="KW-1185">Reference proteome</keyword>
<accession>A0AAU9K4C1</accession>
<reference evidence="9" key="1">
    <citation type="submission" date="2021-09" db="EMBL/GenBank/DDBJ databases">
        <authorList>
            <consortium name="AG Swart"/>
            <person name="Singh M."/>
            <person name="Singh A."/>
            <person name="Seah K."/>
            <person name="Emmerich C."/>
        </authorList>
    </citation>
    <scope>NUCLEOTIDE SEQUENCE</scope>
    <source>
        <strain evidence="9">ATCC30299</strain>
    </source>
</reference>